<reference evidence="1 2" key="1">
    <citation type="journal article" date="2019" name="Genome Biol. Evol.">
        <title>Insights into the evolution of the New World diploid cottons (Gossypium, subgenus Houzingenia) based on genome sequencing.</title>
        <authorList>
            <person name="Grover C.E."/>
            <person name="Arick M.A. 2nd"/>
            <person name="Thrash A."/>
            <person name="Conover J.L."/>
            <person name="Sanders W.S."/>
            <person name="Peterson D.G."/>
            <person name="Frelichowski J.E."/>
            <person name="Scheffler J.A."/>
            <person name="Scheffler B.E."/>
            <person name="Wendel J.F."/>
        </authorList>
    </citation>
    <scope>NUCLEOTIDE SEQUENCE [LARGE SCALE GENOMIC DNA]</scope>
    <source>
        <strain evidence="1">57</strain>
        <tissue evidence="1">Leaf</tissue>
    </source>
</reference>
<protein>
    <submittedName>
        <fullName evidence="1">Uncharacterized protein</fullName>
    </submittedName>
</protein>
<dbReference type="AlphaFoldDB" id="A0A7J8U5P3"/>
<comment type="caution">
    <text evidence="1">The sequence shown here is derived from an EMBL/GenBank/DDBJ whole genome shotgun (WGS) entry which is preliminary data.</text>
</comment>
<organism evidence="1 2">
    <name type="scientific">Gossypium klotzschianum</name>
    <dbReference type="NCBI Taxonomy" id="34286"/>
    <lineage>
        <taxon>Eukaryota</taxon>
        <taxon>Viridiplantae</taxon>
        <taxon>Streptophyta</taxon>
        <taxon>Embryophyta</taxon>
        <taxon>Tracheophyta</taxon>
        <taxon>Spermatophyta</taxon>
        <taxon>Magnoliopsida</taxon>
        <taxon>eudicotyledons</taxon>
        <taxon>Gunneridae</taxon>
        <taxon>Pentapetalae</taxon>
        <taxon>rosids</taxon>
        <taxon>malvids</taxon>
        <taxon>Malvales</taxon>
        <taxon>Malvaceae</taxon>
        <taxon>Malvoideae</taxon>
        <taxon>Gossypium</taxon>
    </lineage>
</organism>
<proteinExistence type="predicted"/>
<evidence type="ECO:0000313" key="1">
    <source>
        <dbReference type="EMBL" id="MBA0645816.1"/>
    </source>
</evidence>
<sequence>MKRKKKNGEDIPHELINDPNDIFESNSHNYAHYNDHETEEEKVVPYEFFMLVEQEKKLIEPHLEGTDLINMGDDEDLLVEFSDMFTWLYQDMPGLDTNIMEQRLPLKSDCKPVYQKLRRMKLEMLLKIKEEVKKQFDAGKV</sequence>
<dbReference type="Proteomes" id="UP000593573">
    <property type="component" value="Unassembled WGS sequence"/>
</dbReference>
<gene>
    <name evidence="1" type="ORF">Goklo_013865</name>
</gene>
<accession>A0A7J8U5P3</accession>
<name>A0A7J8U5P3_9ROSI</name>
<dbReference type="EMBL" id="JABFAB010000004">
    <property type="protein sequence ID" value="MBA0645816.1"/>
    <property type="molecule type" value="Genomic_DNA"/>
</dbReference>
<keyword evidence="2" id="KW-1185">Reference proteome</keyword>
<dbReference type="OrthoDB" id="1724165at2759"/>
<evidence type="ECO:0000313" key="2">
    <source>
        <dbReference type="Proteomes" id="UP000593573"/>
    </source>
</evidence>